<dbReference type="GO" id="GO:0010181">
    <property type="term" value="F:FMN binding"/>
    <property type="evidence" value="ECO:0007669"/>
    <property type="project" value="InterPro"/>
</dbReference>
<evidence type="ECO:0000256" key="5">
    <source>
        <dbReference type="PIRSR" id="PIRSR000138-2"/>
    </source>
</evidence>
<dbReference type="PANTHER" id="PTHR10578">
    <property type="entry name" value="S -2-HYDROXY-ACID OXIDASE-RELATED"/>
    <property type="match status" value="1"/>
</dbReference>
<dbReference type="Proteomes" id="UP000076532">
    <property type="component" value="Unassembled WGS sequence"/>
</dbReference>
<feature type="binding site" evidence="5">
    <location>
        <begin position="276"/>
        <end position="280"/>
    </location>
    <ligand>
        <name>FMN</name>
        <dbReference type="ChEBI" id="CHEBI:58210"/>
    </ligand>
</feature>
<dbReference type="PANTHER" id="PTHR10578:SF143">
    <property type="entry name" value="FMN-DEPENDENT ALPHA-HYDROXY ACID DEHYDROGENASE PB1A11.03"/>
    <property type="match status" value="1"/>
</dbReference>
<dbReference type="STRING" id="436010.A0A167V890"/>
<feature type="active site" description="Proton acceptor" evidence="4">
    <location>
        <position position="245"/>
    </location>
</feature>
<comment type="similarity">
    <text evidence="3">Belongs to the FMN-dependent alpha-hydroxy acid dehydrogenase family.</text>
</comment>
<dbReference type="InterPro" id="IPR008259">
    <property type="entry name" value="FMN_hydac_DH_AS"/>
</dbReference>
<evidence type="ECO:0000256" key="3">
    <source>
        <dbReference type="ARBA" id="ARBA00024042"/>
    </source>
</evidence>
<keyword evidence="5" id="KW-0285">Flavoprotein</keyword>
<dbReference type="GO" id="GO:0016491">
    <property type="term" value="F:oxidoreductase activity"/>
    <property type="evidence" value="ECO:0007669"/>
    <property type="project" value="UniProtKB-KW"/>
</dbReference>
<feature type="binding site" evidence="5">
    <location>
        <position position="54"/>
    </location>
    <ligand>
        <name>glyoxylate</name>
        <dbReference type="ChEBI" id="CHEBI:36655"/>
    </ligand>
</feature>
<comment type="cofactor">
    <cofactor evidence="1">
        <name>FMN</name>
        <dbReference type="ChEBI" id="CHEBI:58210"/>
    </cofactor>
</comment>
<evidence type="ECO:0000259" key="6">
    <source>
        <dbReference type="PROSITE" id="PS51349"/>
    </source>
</evidence>
<sequence length="312" mass="34258">MPGTERIHPDPQPAHLQATVYADGLQGKAPAFPYAYKSWEKLAHAALPKTSWGYVHGSAGEGATDDANKAAFSRYGLVPRRLVRVEMPDLKTRLFGETFDYPIALAPSARRALDIPPRQRARRRARRRRARHHLHHVHRRLHLHRGRRIRLRDRTGVEIGLSDPVFCAQWAADHGGKQPGEPGQLAASSPAWARTVFPGASHAWEDLAFLREHWKGPIVLKGIQTVADARRAVEAGMDGIVVSNHGGRQVDGSVPSLDCLAPIVKAVGGKLEVLFDSGVRSGADVCKALALGAKVRFLLPSSLFPFFLFSAF</sequence>
<evidence type="ECO:0000256" key="4">
    <source>
        <dbReference type="PIRSR" id="PIRSR000138-1"/>
    </source>
</evidence>
<feature type="binding site" evidence="5">
    <location>
        <position position="221"/>
    </location>
    <ligand>
        <name>FMN</name>
        <dbReference type="ChEBI" id="CHEBI:58210"/>
    </ligand>
</feature>
<dbReference type="AlphaFoldDB" id="A0A167V890"/>
<feature type="binding site" evidence="5">
    <location>
        <position position="248"/>
    </location>
    <ligand>
        <name>glyoxylate</name>
        <dbReference type="ChEBI" id="CHEBI:36655"/>
    </ligand>
</feature>
<keyword evidence="2" id="KW-0560">Oxidoreductase</keyword>
<gene>
    <name evidence="7" type="ORF">FIBSPDRAFT_967861</name>
</gene>
<dbReference type="Pfam" id="PF01070">
    <property type="entry name" value="FMN_dh"/>
    <property type="match status" value="2"/>
</dbReference>
<feature type="domain" description="FMN hydroxy acid dehydrogenase" evidence="6">
    <location>
        <begin position="28"/>
        <end position="312"/>
    </location>
</feature>
<dbReference type="EMBL" id="KV417891">
    <property type="protein sequence ID" value="KZP04741.1"/>
    <property type="molecule type" value="Genomic_DNA"/>
</dbReference>
<dbReference type="InterPro" id="IPR013785">
    <property type="entry name" value="Aldolase_TIM"/>
</dbReference>
<organism evidence="7 8">
    <name type="scientific">Athelia psychrophila</name>
    <dbReference type="NCBI Taxonomy" id="1759441"/>
    <lineage>
        <taxon>Eukaryota</taxon>
        <taxon>Fungi</taxon>
        <taxon>Dikarya</taxon>
        <taxon>Basidiomycota</taxon>
        <taxon>Agaricomycotina</taxon>
        <taxon>Agaricomycetes</taxon>
        <taxon>Agaricomycetidae</taxon>
        <taxon>Atheliales</taxon>
        <taxon>Atheliaceae</taxon>
        <taxon>Athelia</taxon>
    </lineage>
</organism>
<keyword evidence="8" id="KW-1185">Reference proteome</keyword>
<protein>
    <submittedName>
        <fullName evidence="7">FMN-linked oxidoreductase</fullName>
    </submittedName>
</protein>
<dbReference type="Gene3D" id="3.20.20.70">
    <property type="entry name" value="Aldolase class I"/>
    <property type="match status" value="2"/>
</dbReference>
<dbReference type="PROSITE" id="PS51349">
    <property type="entry name" value="FMN_HYDROXY_ACID_DH_2"/>
    <property type="match status" value="1"/>
</dbReference>
<evidence type="ECO:0000256" key="1">
    <source>
        <dbReference type="ARBA" id="ARBA00001917"/>
    </source>
</evidence>
<dbReference type="InterPro" id="IPR012133">
    <property type="entry name" value="Alpha-hydoxy_acid_DH_FMN"/>
</dbReference>
<dbReference type="OrthoDB" id="25826at2759"/>
<evidence type="ECO:0000313" key="8">
    <source>
        <dbReference type="Proteomes" id="UP000076532"/>
    </source>
</evidence>
<dbReference type="InterPro" id="IPR000262">
    <property type="entry name" value="FMN-dep_DH"/>
</dbReference>
<keyword evidence="5" id="KW-0288">FMN</keyword>
<feature type="binding site" evidence="5">
    <location>
        <begin position="107"/>
        <end position="109"/>
    </location>
    <ligand>
        <name>FMN</name>
        <dbReference type="ChEBI" id="CHEBI:58210"/>
    </ligand>
</feature>
<dbReference type="PIRSF" id="PIRSF000138">
    <property type="entry name" value="Al-hdrx_acd_dh"/>
    <property type="match status" value="1"/>
</dbReference>
<evidence type="ECO:0000256" key="2">
    <source>
        <dbReference type="ARBA" id="ARBA00023002"/>
    </source>
</evidence>
<feature type="binding site" evidence="5">
    <location>
        <position position="245"/>
    </location>
    <ligand>
        <name>glyoxylate</name>
        <dbReference type="ChEBI" id="CHEBI:36655"/>
    </ligand>
</feature>
<evidence type="ECO:0000313" key="7">
    <source>
        <dbReference type="EMBL" id="KZP04741.1"/>
    </source>
</evidence>
<name>A0A167V890_9AGAM</name>
<feature type="binding site" evidence="5">
    <location>
        <position position="243"/>
    </location>
    <ligand>
        <name>FMN</name>
        <dbReference type="ChEBI" id="CHEBI:58210"/>
    </ligand>
</feature>
<accession>A0A167V890</accession>
<dbReference type="InterPro" id="IPR037396">
    <property type="entry name" value="FMN_HAD"/>
</dbReference>
<dbReference type="SUPFAM" id="SSF51395">
    <property type="entry name" value="FMN-linked oxidoreductases"/>
    <property type="match status" value="1"/>
</dbReference>
<dbReference type="PROSITE" id="PS00557">
    <property type="entry name" value="FMN_HYDROXY_ACID_DH_1"/>
    <property type="match status" value="1"/>
</dbReference>
<proteinExistence type="inferred from homology"/>
<reference evidence="7 8" key="1">
    <citation type="journal article" date="2016" name="Mol. Biol. Evol.">
        <title>Comparative Genomics of Early-Diverging Mushroom-Forming Fungi Provides Insights into the Origins of Lignocellulose Decay Capabilities.</title>
        <authorList>
            <person name="Nagy L.G."/>
            <person name="Riley R."/>
            <person name="Tritt A."/>
            <person name="Adam C."/>
            <person name="Daum C."/>
            <person name="Floudas D."/>
            <person name="Sun H."/>
            <person name="Yadav J.S."/>
            <person name="Pangilinan J."/>
            <person name="Larsson K.H."/>
            <person name="Matsuura K."/>
            <person name="Barry K."/>
            <person name="Labutti K."/>
            <person name="Kuo R."/>
            <person name="Ohm R.A."/>
            <person name="Bhattacharya S.S."/>
            <person name="Shirouzu T."/>
            <person name="Yoshinaga Y."/>
            <person name="Martin F.M."/>
            <person name="Grigoriev I.V."/>
            <person name="Hibbett D.S."/>
        </authorList>
    </citation>
    <scope>NUCLEOTIDE SEQUENCE [LARGE SCALE GENOMIC DNA]</scope>
    <source>
        <strain evidence="7 8">CBS 109695</strain>
    </source>
</reference>